<comment type="caution">
    <text evidence="1">The sequence shown here is derived from an EMBL/GenBank/DDBJ whole genome shotgun (WGS) entry which is preliminary data.</text>
</comment>
<dbReference type="AlphaFoldDB" id="A0A0F9HKZ3"/>
<proteinExistence type="predicted"/>
<gene>
    <name evidence="1" type="ORF">LCGC14_1985270</name>
</gene>
<name>A0A0F9HKZ3_9ZZZZ</name>
<evidence type="ECO:0000313" key="1">
    <source>
        <dbReference type="EMBL" id="KKL82390.1"/>
    </source>
</evidence>
<reference evidence="1" key="1">
    <citation type="journal article" date="2015" name="Nature">
        <title>Complex archaea that bridge the gap between prokaryotes and eukaryotes.</title>
        <authorList>
            <person name="Spang A."/>
            <person name="Saw J.H."/>
            <person name="Jorgensen S.L."/>
            <person name="Zaremba-Niedzwiedzka K."/>
            <person name="Martijn J."/>
            <person name="Lind A.E."/>
            <person name="van Eijk R."/>
            <person name="Schleper C."/>
            <person name="Guy L."/>
            <person name="Ettema T.J."/>
        </authorList>
    </citation>
    <scope>NUCLEOTIDE SEQUENCE</scope>
</reference>
<protein>
    <submittedName>
        <fullName evidence="1">Uncharacterized protein</fullName>
    </submittedName>
</protein>
<accession>A0A0F9HKZ3</accession>
<dbReference type="EMBL" id="LAZR01022290">
    <property type="protein sequence ID" value="KKL82390.1"/>
    <property type="molecule type" value="Genomic_DNA"/>
</dbReference>
<organism evidence="1">
    <name type="scientific">marine sediment metagenome</name>
    <dbReference type="NCBI Taxonomy" id="412755"/>
    <lineage>
        <taxon>unclassified sequences</taxon>
        <taxon>metagenomes</taxon>
        <taxon>ecological metagenomes</taxon>
    </lineage>
</organism>
<sequence>MIFDDAFNKFIKKLENQRDNYSYNKKILYSEDQVRNIYDNLIRDLKEINTTGYHAAEEFYKE</sequence>